<gene>
    <name evidence="4" type="ORF">EJB05_33470</name>
</gene>
<dbReference type="AlphaFoldDB" id="A0A5J9U177"/>
<comment type="function">
    <text evidence="1">Specifically recognizes and binds N6-methyladenosine (m6A)-containing RNAs, and regulates mRNA stability. M6A is a modification present at internal sites of mRNAs and some non-coding RNAs and plays a role in mRNA stability and processing.</text>
</comment>
<feature type="region of interest" description="Disordered" evidence="2">
    <location>
        <begin position="151"/>
        <end position="172"/>
    </location>
</feature>
<dbReference type="GO" id="GO:1990247">
    <property type="term" value="F:N6-methyladenosine-containing RNA reader activity"/>
    <property type="evidence" value="ECO:0007669"/>
    <property type="project" value="UniProtKB-UniRule"/>
</dbReference>
<evidence type="ECO:0000256" key="1">
    <source>
        <dbReference type="RuleBase" id="RU369095"/>
    </source>
</evidence>
<dbReference type="CDD" id="cd21134">
    <property type="entry name" value="YTH"/>
    <property type="match status" value="1"/>
</dbReference>
<keyword evidence="1" id="KW-0694">RNA-binding</keyword>
<protein>
    <recommendedName>
        <fullName evidence="1">YTH domain-containing family protein</fullName>
    </recommendedName>
</protein>
<name>A0A5J9U177_9POAL</name>
<comment type="similarity">
    <text evidence="1">Belongs to the YTHDF family.</text>
</comment>
<dbReference type="Gene3D" id="3.10.590.10">
    <property type="entry name" value="ph1033 like domains"/>
    <property type="match status" value="1"/>
</dbReference>
<dbReference type="SMR" id="A0A5J9U177"/>
<evidence type="ECO:0000256" key="2">
    <source>
        <dbReference type="SAM" id="MobiDB-lite"/>
    </source>
</evidence>
<sequence>MDIEEHPELIFGEEFCFPATATYYPTFHTPNGINVPAEFYGHQTIPGFNIRGQHYMGHQAEGTPRMCYVVPAYTHPPHGPHPLLPFSIANGRTAGTQNHHADSVEHPYYQKVYSSHYAVLPSAADMAPTSTTQPLTDSGFFPPCVSGQTVDATSERDVAQSPSQQSASVSSIKFQNHTVVPEGRLRGTAPWKRQLADRPRVPAKLPRARQACRCSHFGFASRQSRQAAVPSVQSSLQTIFSYDDHVPNVGSHLCKMSAENSQPCSKTIGYSKQRLSFLSKHNICKPKKPIRPMPSEIIAKSYTSRLHIGNQEGKIILKTDHYNRDDFKVVYPNAKFFVIKSLDEADVHKSIKYGVWSTSSNGNKKLDRAFREAQAIAANGSTPCPVNESFRFCGVAEMVGLVDWQKDMDFWSKDRWIGSFPVKWHIIKDIYNSCLRGILLENNENMPVTSSRDTQEIHYTPGTTMLKIFKFDKGNGCLLDEFMTHEEEESRRCQGRRFQLRQAAPHFMPSSMHAQRTYNTLLPKSPQSMPASMHAHHTHNALLPKSPQLMPASMHAHHTYRNLLPRSPQFIPPSFHVQQTYNTLLPRSDNIVMVRITREINDLTGKLEGINLDRHQGSWQQFGNLTSIASTTNVQNYGMQALENIVNATTYQAHQPLISKVKPALNGVQQYWKNIEITPTERPQPEAATSVSLTAPEEYGNEDQNALMHNTLEVPEMIPEEQKIVEKSCSLVTNSQLSESCSKPQAVVVAIGSILIPIAMSN</sequence>
<dbReference type="GO" id="GO:0003729">
    <property type="term" value="F:mRNA binding"/>
    <property type="evidence" value="ECO:0007669"/>
    <property type="project" value="UniProtKB-UniRule"/>
</dbReference>
<dbReference type="PANTHER" id="PTHR12357:SF92">
    <property type="entry name" value="YTH DOMAIN-CONTAINING FAMILY PROTEIN"/>
    <property type="match status" value="1"/>
</dbReference>
<reference evidence="4 5" key="1">
    <citation type="journal article" date="2019" name="Sci. Rep.">
        <title>A high-quality genome of Eragrostis curvula grass provides insights into Poaceae evolution and supports new strategies to enhance forage quality.</title>
        <authorList>
            <person name="Carballo J."/>
            <person name="Santos B.A.C.M."/>
            <person name="Zappacosta D."/>
            <person name="Garbus I."/>
            <person name="Selva J.P."/>
            <person name="Gallo C.A."/>
            <person name="Diaz A."/>
            <person name="Albertini E."/>
            <person name="Caccamo M."/>
            <person name="Echenique V."/>
        </authorList>
    </citation>
    <scope>NUCLEOTIDE SEQUENCE [LARGE SCALE GENOMIC DNA]</scope>
    <source>
        <strain evidence="5">cv. Victoria</strain>
        <tissue evidence="4">Leaf</tissue>
    </source>
</reference>
<dbReference type="PROSITE" id="PS50882">
    <property type="entry name" value="YTH"/>
    <property type="match status" value="1"/>
</dbReference>
<dbReference type="Pfam" id="PF04146">
    <property type="entry name" value="YTH"/>
    <property type="match status" value="1"/>
</dbReference>
<dbReference type="InterPro" id="IPR007275">
    <property type="entry name" value="YTH_domain"/>
</dbReference>
<dbReference type="GO" id="GO:0005737">
    <property type="term" value="C:cytoplasm"/>
    <property type="evidence" value="ECO:0007669"/>
    <property type="project" value="TreeGrafter"/>
</dbReference>
<dbReference type="Proteomes" id="UP000324897">
    <property type="component" value="Chromosome 7"/>
</dbReference>
<dbReference type="Gramene" id="TVU17433">
    <property type="protein sequence ID" value="TVU17433"/>
    <property type="gene ID" value="EJB05_33470"/>
</dbReference>
<feature type="domain" description="YTH" evidence="3">
    <location>
        <begin position="334"/>
        <end position="469"/>
    </location>
</feature>
<dbReference type="PANTHER" id="PTHR12357">
    <property type="entry name" value="YTH YT521-B HOMOLOGY DOMAIN-CONTAINING"/>
    <property type="match status" value="1"/>
</dbReference>
<feature type="compositionally biased region" description="Low complexity" evidence="2">
    <location>
        <begin position="159"/>
        <end position="171"/>
    </location>
</feature>
<evidence type="ECO:0000313" key="5">
    <source>
        <dbReference type="Proteomes" id="UP000324897"/>
    </source>
</evidence>
<dbReference type="InterPro" id="IPR045168">
    <property type="entry name" value="YTH_prot"/>
</dbReference>
<evidence type="ECO:0000313" key="4">
    <source>
        <dbReference type="EMBL" id="TVU17433.1"/>
    </source>
</evidence>
<organism evidence="4 5">
    <name type="scientific">Eragrostis curvula</name>
    <name type="common">weeping love grass</name>
    <dbReference type="NCBI Taxonomy" id="38414"/>
    <lineage>
        <taxon>Eukaryota</taxon>
        <taxon>Viridiplantae</taxon>
        <taxon>Streptophyta</taxon>
        <taxon>Embryophyta</taxon>
        <taxon>Tracheophyta</taxon>
        <taxon>Spermatophyta</taxon>
        <taxon>Magnoliopsida</taxon>
        <taxon>Liliopsida</taxon>
        <taxon>Poales</taxon>
        <taxon>Poaceae</taxon>
        <taxon>PACMAD clade</taxon>
        <taxon>Chloridoideae</taxon>
        <taxon>Eragrostideae</taxon>
        <taxon>Eragrostidinae</taxon>
        <taxon>Eragrostis</taxon>
    </lineage>
</organism>
<comment type="caution">
    <text evidence="4">The sequence shown here is derived from an EMBL/GenBank/DDBJ whole genome shotgun (WGS) entry which is preliminary data.</text>
</comment>
<proteinExistence type="inferred from homology"/>
<dbReference type="GO" id="GO:0061157">
    <property type="term" value="P:mRNA destabilization"/>
    <property type="evidence" value="ECO:0007669"/>
    <property type="project" value="TreeGrafter"/>
</dbReference>
<dbReference type="OrthoDB" id="306690at2759"/>
<keyword evidence="5" id="KW-1185">Reference proteome</keyword>
<dbReference type="EMBL" id="RWGY01000029">
    <property type="protein sequence ID" value="TVU17433.1"/>
    <property type="molecule type" value="Genomic_DNA"/>
</dbReference>
<evidence type="ECO:0000259" key="3">
    <source>
        <dbReference type="PROSITE" id="PS50882"/>
    </source>
</evidence>
<accession>A0A5J9U177</accession>